<dbReference type="EMBL" id="AP022564">
    <property type="protein sequence ID" value="BBX24541.1"/>
    <property type="molecule type" value="Genomic_DNA"/>
</dbReference>
<organism evidence="2 3">
    <name type="scientific">Mycolicibacter terrae</name>
    <dbReference type="NCBI Taxonomy" id="1788"/>
    <lineage>
        <taxon>Bacteria</taxon>
        <taxon>Bacillati</taxon>
        <taxon>Actinomycetota</taxon>
        <taxon>Actinomycetes</taxon>
        <taxon>Mycobacteriales</taxon>
        <taxon>Mycobacteriaceae</taxon>
        <taxon>Mycolicibacter</taxon>
    </lineage>
</organism>
<feature type="region of interest" description="Disordered" evidence="1">
    <location>
        <begin position="11"/>
        <end position="51"/>
    </location>
</feature>
<dbReference type="Proteomes" id="UP000467636">
    <property type="component" value="Chromosome"/>
</dbReference>
<evidence type="ECO:0000313" key="3">
    <source>
        <dbReference type="Proteomes" id="UP000467636"/>
    </source>
</evidence>
<sequence>MQRIVDEELVGGLHIPGPGDRDAAAADHQPDRRIGGTGGIADREEHGPSLNVGWCYRADRDDAGTEEGAANHLVGAVFKFHEKPPR</sequence>
<dbReference type="AlphaFoldDB" id="A0AAD1I6I9"/>
<evidence type="ECO:0000256" key="1">
    <source>
        <dbReference type="SAM" id="MobiDB-lite"/>
    </source>
</evidence>
<reference evidence="2 3" key="1">
    <citation type="journal article" date="2019" name="Emerg. Microbes Infect.">
        <title>Comprehensive subspecies identification of 175 nontuberculous mycobacteria species based on 7547 genomic profiles.</title>
        <authorList>
            <person name="Matsumoto Y."/>
            <person name="Kinjo T."/>
            <person name="Motooka D."/>
            <person name="Nabeya D."/>
            <person name="Jung N."/>
            <person name="Uechi K."/>
            <person name="Horii T."/>
            <person name="Iida T."/>
            <person name="Fujita J."/>
            <person name="Nakamura S."/>
        </authorList>
    </citation>
    <scope>NUCLEOTIDE SEQUENCE [LARGE SCALE GENOMIC DNA]</scope>
    <source>
        <strain evidence="2 3">JCM 12143</strain>
    </source>
</reference>
<keyword evidence="3" id="KW-1185">Reference proteome</keyword>
<accession>A0AAD1I6I9</accession>
<evidence type="ECO:0000313" key="2">
    <source>
        <dbReference type="EMBL" id="BBX24541.1"/>
    </source>
</evidence>
<protein>
    <submittedName>
        <fullName evidence="2">Uncharacterized protein</fullName>
    </submittedName>
</protein>
<proteinExistence type="predicted"/>
<feature type="compositionally biased region" description="Basic and acidic residues" evidence="1">
    <location>
        <begin position="19"/>
        <end position="34"/>
    </location>
</feature>
<gene>
    <name evidence="2" type="ORF">MTER_39520</name>
</gene>
<name>A0AAD1I6I9_9MYCO</name>